<dbReference type="GO" id="GO:0030170">
    <property type="term" value="F:pyridoxal phosphate binding"/>
    <property type="evidence" value="ECO:0007669"/>
    <property type="project" value="InterPro"/>
</dbReference>
<dbReference type="InterPro" id="IPR001926">
    <property type="entry name" value="TrpB-like_PALP"/>
</dbReference>
<proteinExistence type="predicted"/>
<dbReference type="GO" id="GO:0009097">
    <property type="term" value="P:isoleucine biosynthetic process"/>
    <property type="evidence" value="ECO:0007669"/>
    <property type="project" value="TreeGrafter"/>
</dbReference>
<sequence>MMFACAACGAREPAATREPRCACGGLWDLAYEHRPFSLGAVDRGEWSMFRYRAFMGLDDDTAWRSVTMGEGMTPIIDFDADLALKMDYLMPTLSFKDRGAAVLVAHCASIGVESVVQDSSGNAGHAVAAYCARAGIGCEIFVPEGTSPKKIDLISAAGATVNAVPGNRDHCAEVCRARVADEGVYYANHVYNPVFYEGTKTFAYEIYEQLGRVPANILVPVGNGTLFLGLVKGLEDLLRAGLIEAMPQIIAVQAQGCDPLLRAAEAGAAQPAAVTPEPTLAEGIAIGAPARGAQILARARRHGVRFIHAPEDEILRARAALAARGVHCEHTTAANLAAYWQYCRQWGPTPDCLTTMCGAGLKSDH</sequence>
<evidence type="ECO:0000256" key="1">
    <source>
        <dbReference type="ARBA" id="ARBA00001933"/>
    </source>
</evidence>
<dbReference type="Gene3D" id="3.40.50.1100">
    <property type="match status" value="2"/>
</dbReference>
<dbReference type="GO" id="GO:0003941">
    <property type="term" value="F:L-serine ammonia-lyase activity"/>
    <property type="evidence" value="ECO:0007669"/>
    <property type="project" value="TreeGrafter"/>
</dbReference>
<evidence type="ECO:0000256" key="2">
    <source>
        <dbReference type="ARBA" id="ARBA00022898"/>
    </source>
</evidence>
<keyword evidence="2" id="KW-0663">Pyridoxal phosphate</keyword>
<protein>
    <submittedName>
        <fullName evidence="5">Pyridoxal-phosphate dependent enzyme</fullName>
    </submittedName>
    <submittedName>
        <fullName evidence="6">Tryptophan synthase beta subunit-like PLP-dependent enzyme</fullName>
    </submittedName>
</protein>
<dbReference type="CDD" id="cd01563">
    <property type="entry name" value="Thr-synth_1"/>
    <property type="match status" value="1"/>
</dbReference>
<dbReference type="Pfam" id="PF00291">
    <property type="entry name" value="PALP"/>
    <property type="match status" value="1"/>
</dbReference>
<dbReference type="EMBL" id="UNQJ01000029">
    <property type="protein sequence ID" value="SYZ34555.1"/>
    <property type="molecule type" value="Genomic_DNA"/>
</dbReference>
<dbReference type="PROSITE" id="PS00165">
    <property type="entry name" value="DEHYDRATASE_SER_THR"/>
    <property type="match status" value="1"/>
</dbReference>
<dbReference type="GO" id="GO:0006565">
    <property type="term" value="P:L-serine catabolic process"/>
    <property type="evidence" value="ECO:0007669"/>
    <property type="project" value="TreeGrafter"/>
</dbReference>
<dbReference type="InterPro" id="IPR050147">
    <property type="entry name" value="Ser/Thr_Dehydratase"/>
</dbReference>
<dbReference type="EMBL" id="RCIW01000010">
    <property type="protein sequence ID" value="RLP09600.1"/>
    <property type="molecule type" value="Genomic_DNA"/>
</dbReference>
<evidence type="ECO:0000313" key="7">
    <source>
        <dbReference type="Proteomes" id="UP000263928"/>
    </source>
</evidence>
<reference evidence="7" key="1">
    <citation type="submission" date="2018-08" db="EMBL/GenBank/DDBJ databases">
        <authorList>
            <person name="Hornung B."/>
        </authorList>
    </citation>
    <scope>NUCLEOTIDE SEQUENCE [LARGE SCALE GENOMIC DNA]</scope>
</reference>
<dbReference type="OrthoDB" id="9778118at2"/>
<evidence type="ECO:0000313" key="5">
    <source>
        <dbReference type="EMBL" id="RLP09600.1"/>
    </source>
</evidence>
<feature type="domain" description="Tryptophan synthase beta chain-like PALP" evidence="4">
    <location>
        <begin position="66"/>
        <end position="358"/>
    </location>
</feature>
<comment type="cofactor">
    <cofactor evidence="1">
        <name>pyridoxal 5'-phosphate</name>
        <dbReference type="ChEBI" id="CHEBI:597326"/>
    </cofactor>
</comment>
<dbReference type="InterPro" id="IPR036052">
    <property type="entry name" value="TrpB-like_PALP_sf"/>
</dbReference>
<dbReference type="GO" id="GO:0006567">
    <property type="term" value="P:L-threonine catabolic process"/>
    <property type="evidence" value="ECO:0007669"/>
    <property type="project" value="TreeGrafter"/>
</dbReference>
<dbReference type="GO" id="GO:0004794">
    <property type="term" value="F:threonine deaminase activity"/>
    <property type="evidence" value="ECO:0007669"/>
    <property type="project" value="TreeGrafter"/>
</dbReference>
<name>A0A383S951_9ACTN</name>
<dbReference type="PANTHER" id="PTHR48078:SF6">
    <property type="entry name" value="L-THREONINE DEHYDRATASE CATABOLIC TDCB"/>
    <property type="match status" value="1"/>
</dbReference>
<evidence type="ECO:0000313" key="8">
    <source>
        <dbReference type="Proteomes" id="UP000279336"/>
    </source>
</evidence>
<dbReference type="RefSeq" id="WP_119162851.1">
    <property type="nucleotide sequence ID" value="NZ_RCIV01000001.1"/>
</dbReference>
<reference evidence="6" key="2">
    <citation type="submission" date="2018-08" db="EMBL/GenBank/DDBJ databases">
        <authorList>
            <person name="Ferrada E.E."/>
            <person name="Latorre B.A."/>
        </authorList>
    </citation>
    <scope>NUCLEOTIDE SEQUENCE [LARGE SCALE GENOMIC DNA]</scope>
    <source>
        <strain evidence="6">Propionibacterium_australiense1</strain>
    </source>
</reference>
<evidence type="ECO:0000313" key="6">
    <source>
        <dbReference type="EMBL" id="SYZ34555.1"/>
    </source>
</evidence>
<evidence type="ECO:0000259" key="4">
    <source>
        <dbReference type="Pfam" id="PF00291"/>
    </source>
</evidence>
<reference evidence="5 8" key="3">
    <citation type="submission" date="2018-10" db="EMBL/GenBank/DDBJ databases">
        <title>Propionibacterium australiense Genome Sequencing and Assembly.</title>
        <authorList>
            <person name="Bernier A.-M."/>
            <person name="Bernard K."/>
        </authorList>
    </citation>
    <scope>NUCLEOTIDE SEQUENCE [LARGE SCALE GENOMIC DNA]</scope>
    <source>
        <strain evidence="5 8">NML98A078</strain>
    </source>
</reference>
<dbReference type="Proteomes" id="UP000263928">
    <property type="component" value="Unassembled WGS sequence"/>
</dbReference>
<keyword evidence="7" id="KW-1185">Reference proteome</keyword>
<evidence type="ECO:0000256" key="3">
    <source>
        <dbReference type="ARBA" id="ARBA00023239"/>
    </source>
</evidence>
<organism evidence="6 7">
    <name type="scientific">Propionibacterium australiense</name>
    <dbReference type="NCBI Taxonomy" id="119981"/>
    <lineage>
        <taxon>Bacteria</taxon>
        <taxon>Bacillati</taxon>
        <taxon>Actinomycetota</taxon>
        <taxon>Actinomycetes</taxon>
        <taxon>Propionibacteriales</taxon>
        <taxon>Propionibacteriaceae</taxon>
        <taxon>Propionibacterium</taxon>
    </lineage>
</organism>
<keyword evidence="3" id="KW-0456">Lyase</keyword>
<dbReference type="SUPFAM" id="SSF53686">
    <property type="entry name" value="Tryptophan synthase beta subunit-like PLP-dependent enzymes"/>
    <property type="match status" value="1"/>
</dbReference>
<dbReference type="PANTHER" id="PTHR48078">
    <property type="entry name" value="THREONINE DEHYDRATASE, MITOCHONDRIAL-RELATED"/>
    <property type="match status" value="1"/>
</dbReference>
<accession>A0A383S951</accession>
<dbReference type="Proteomes" id="UP000279336">
    <property type="component" value="Unassembled WGS sequence"/>
</dbReference>
<dbReference type="AlphaFoldDB" id="A0A383S951"/>
<gene>
    <name evidence="5" type="ORF">D7U36_07320</name>
    <name evidence="6" type="ORF">PROPAUS_2572</name>
</gene>
<dbReference type="InterPro" id="IPR000634">
    <property type="entry name" value="Ser/Thr_deHydtase_PyrdxlP-BS"/>
</dbReference>